<evidence type="ECO:0000313" key="9">
    <source>
        <dbReference type="EMBL" id="MPL96327.1"/>
    </source>
</evidence>
<accession>A0A644VYD4</accession>
<name>A0A644VYD4_9ZZZZ</name>
<dbReference type="AlphaFoldDB" id="A0A644VYD4"/>
<keyword evidence="6" id="KW-0325">Glycoprotein</keyword>
<reference evidence="9" key="1">
    <citation type="submission" date="2019-08" db="EMBL/GenBank/DDBJ databases">
        <authorList>
            <person name="Kucharzyk K."/>
            <person name="Murdoch R.W."/>
            <person name="Higgins S."/>
            <person name="Loffler F."/>
        </authorList>
    </citation>
    <scope>NUCLEOTIDE SEQUENCE</scope>
</reference>
<evidence type="ECO:0000256" key="1">
    <source>
        <dbReference type="ARBA" id="ARBA00004141"/>
    </source>
</evidence>
<keyword evidence="2 7" id="KW-0812">Transmembrane</keyword>
<proteinExistence type="predicted"/>
<evidence type="ECO:0000256" key="6">
    <source>
        <dbReference type="ARBA" id="ARBA00023180"/>
    </source>
</evidence>
<evidence type="ECO:0000259" key="8">
    <source>
        <dbReference type="Pfam" id="PF05154"/>
    </source>
</evidence>
<dbReference type="InterPro" id="IPR050932">
    <property type="entry name" value="TM2D1-3-like"/>
</dbReference>
<dbReference type="GO" id="GO:0016020">
    <property type="term" value="C:membrane"/>
    <property type="evidence" value="ECO:0007669"/>
    <property type="project" value="UniProtKB-SubCell"/>
</dbReference>
<feature type="transmembrane region" description="Helical" evidence="7">
    <location>
        <begin position="47"/>
        <end position="67"/>
    </location>
</feature>
<dbReference type="EMBL" id="VSSQ01000505">
    <property type="protein sequence ID" value="MPL96327.1"/>
    <property type="molecule type" value="Genomic_DNA"/>
</dbReference>
<keyword evidence="3" id="KW-0732">Signal</keyword>
<sequence>MKLENEKYCHECGRSINAKAEICPLCGVRQPYMASGYHGEQGINNQWLITFLLCWFLGVFGVHRFYAGHTGTGILMLITFGGCGIWWLIDFIMIIVGNFRDSDGNYIRLR</sequence>
<dbReference type="PANTHER" id="PTHR21016:SF7">
    <property type="entry name" value="TM2 DOMAIN-CONTAINING PROTEIN 3"/>
    <property type="match status" value="1"/>
</dbReference>
<dbReference type="InterPro" id="IPR007829">
    <property type="entry name" value="TM2"/>
</dbReference>
<keyword evidence="5 7" id="KW-0472">Membrane</keyword>
<evidence type="ECO:0000256" key="7">
    <source>
        <dbReference type="SAM" id="Phobius"/>
    </source>
</evidence>
<protein>
    <recommendedName>
        <fullName evidence="8">TM2 domain-containing protein</fullName>
    </recommendedName>
</protein>
<comment type="caution">
    <text evidence="9">The sequence shown here is derived from an EMBL/GenBank/DDBJ whole genome shotgun (WGS) entry which is preliminary data.</text>
</comment>
<gene>
    <name evidence="9" type="ORF">SDC9_42505</name>
</gene>
<dbReference type="Pfam" id="PF05154">
    <property type="entry name" value="TM2"/>
    <property type="match status" value="1"/>
</dbReference>
<feature type="domain" description="TM2" evidence="8">
    <location>
        <begin position="45"/>
        <end position="92"/>
    </location>
</feature>
<evidence type="ECO:0000256" key="4">
    <source>
        <dbReference type="ARBA" id="ARBA00022989"/>
    </source>
</evidence>
<evidence type="ECO:0000256" key="5">
    <source>
        <dbReference type="ARBA" id="ARBA00023136"/>
    </source>
</evidence>
<comment type="subcellular location">
    <subcellularLocation>
        <location evidence="1">Membrane</location>
        <topology evidence="1">Multi-pass membrane protein</topology>
    </subcellularLocation>
</comment>
<dbReference type="PANTHER" id="PTHR21016">
    <property type="entry name" value="BETA-AMYLOID BINDING PROTEIN-RELATED"/>
    <property type="match status" value="1"/>
</dbReference>
<organism evidence="9">
    <name type="scientific">bioreactor metagenome</name>
    <dbReference type="NCBI Taxonomy" id="1076179"/>
    <lineage>
        <taxon>unclassified sequences</taxon>
        <taxon>metagenomes</taxon>
        <taxon>ecological metagenomes</taxon>
    </lineage>
</organism>
<keyword evidence="4 7" id="KW-1133">Transmembrane helix</keyword>
<evidence type="ECO:0000256" key="3">
    <source>
        <dbReference type="ARBA" id="ARBA00022729"/>
    </source>
</evidence>
<feature type="transmembrane region" description="Helical" evidence="7">
    <location>
        <begin position="74"/>
        <end position="96"/>
    </location>
</feature>
<evidence type="ECO:0000256" key="2">
    <source>
        <dbReference type="ARBA" id="ARBA00022692"/>
    </source>
</evidence>